<evidence type="ECO:0000313" key="4">
    <source>
        <dbReference type="EMBL" id="AQP46382.1"/>
    </source>
</evidence>
<feature type="domain" description="DhaL" evidence="3">
    <location>
        <begin position="6"/>
        <end position="203"/>
    </location>
</feature>
<dbReference type="GO" id="GO:0019563">
    <property type="term" value="P:glycerol catabolic process"/>
    <property type="evidence" value="ECO:0007669"/>
    <property type="project" value="TreeGrafter"/>
</dbReference>
<protein>
    <submittedName>
        <fullName evidence="4">Dihydroxyacetone kinase subunit L</fullName>
    </submittedName>
</protein>
<name>A0A1Q2CJU4_9ACTN</name>
<evidence type="ECO:0000256" key="1">
    <source>
        <dbReference type="ARBA" id="ARBA00022679"/>
    </source>
</evidence>
<dbReference type="EMBL" id="CP019606">
    <property type="protein sequence ID" value="AQP46382.1"/>
    <property type="molecule type" value="Genomic_DNA"/>
</dbReference>
<proteinExistence type="predicted"/>
<dbReference type="GO" id="GO:0005829">
    <property type="term" value="C:cytosol"/>
    <property type="evidence" value="ECO:0007669"/>
    <property type="project" value="TreeGrafter"/>
</dbReference>
<dbReference type="Proteomes" id="UP000188145">
    <property type="component" value="Chromosome"/>
</dbReference>
<keyword evidence="5" id="KW-1185">Reference proteome</keyword>
<keyword evidence="1" id="KW-0808">Transferase</keyword>
<dbReference type="InterPro" id="IPR036117">
    <property type="entry name" value="DhaL_dom_sf"/>
</dbReference>
<dbReference type="InterPro" id="IPR050861">
    <property type="entry name" value="Dihydroxyacetone_Kinase"/>
</dbReference>
<dbReference type="NCBIfam" id="TIGR02365">
    <property type="entry name" value="dha_L_ycgS"/>
    <property type="match status" value="1"/>
</dbReference>
<dbReference type="STRING" id="1332264.BW730_01200"/>
<dbReference type="OrthoDB" id="9800291at2"/>
<evidence type="ECO:0000259" key="3">
    <source>
        <dbReference type="PROSITE" id="PS51480"/>
    </source>
</evidence>
<gene>
    <name evidence="4" type="ORF">BW730_01200</name>
</gene>
<dbReference type="Pfam" id="PF02734">
    <property type="entry name" value="Dak2"/>
    <property type="match status" value="1"/>
</dbReference>
<dbReference type="InterPro" id="IPR012737">
    <property type="entry name" value="DhaK_L_YcgS"/>
</dbReference>
<dbReference type="SMART" id="SM01120">
    <property type="entry name" value="Dak2"/>
    <property type="match status" value="1"/>
</dbReference>
<dbReference type="SUPFAM" id="SSF101473">
    <property type="entry name" value="DhaL-like"/>
    <property type="match status" value="1"/>
</dbReference>
<dbReference type="Gene3D" id="1.25.40.340">
    <property type="match status" value="1"/>
</dbReference>
<reference evidence="5" key="1">
    <citation type="submission" date="2017-02" db="EMBL/GenBank/DDBJ databases">
        <title>Tessaracoccus aquaemaris sp. nov., isolated from the intestine of a Korean rockfish, Sebastes schlegelii, in a marine aquaculture pond.</title>
        <authorList>
            <person name="Tak E.J."/>
            <person name="Bae J.-W."/>
        </authorList>
    </citation>
    <scope>NUCLEOTIDE SEQUENCE [LARGE SCALE GENOMIC DNA]</scope>
    <source>
        <strain evidence="5">NSG39</strain>
    </source>
</reference>
<keyword evidence="2 4" id="KW-0418">Kinase</keyword>
<dbReference type="PANTHER" id="PTHR28629:SF4">
    <property type="entry name" value="TRIOKINASE_FMN CYCLASE"/>
    <property type="match status" value="1"/>
</dbReference>
<dbReference type="KEGG" id="tes:BW730_01200"/>
<evidence type="ECO:0000256" key="2">
    <source>
        <dbReference type="ARBA" id="ARBA00022777"/>
    </source>
</evidence>
<dbReference type="AlphaFoldDB" id="A0A1Q2CJU4"/>
<dbReference type="PROSITE" id="PS51480">
    <property type="entry name" value="DHAL"/>
    <property type="match status" value="1"/>
</dbReference>
<dbReference type="FunFam" id="1.25.40.340:FF:000002">
    <property type="entry name" value="Dihydroxyacetone kinase, L subunit"/>
    <property type="match status" value="1"/>
</dbReference>
<dbReference type="PANTHER" id="PTHR28629">
    <property type="entry name" value="TRIOKINASE/FMN CYCLASE"/>
    <property type="match status" value="1"/>
</dbReference>
<dbReference type="InterPro" id="IPR004007">
    <property type="entry name" value="DhaL_dom"/>
</dbReference>
<organism evidence="4 5">
    <name type="scientific">Tessaracoccus aquimaris</name>
    <dbReference type="NCBI Taxonomy" id="1332264"/>
    <lineage>
        <taxon>Bacteria</taxon>
        <taxon>Bacillati</taxon>
        <taxon>Actinomycetota</taxon>
        <taxon>Actinomycetes</taxon>
        <taxon>Propionibacteriales</taxon>
        <taxon>Propionibacteriaceae</taxon>
        <taxon>Tessaracoccus</taxon>
    </lineage>
</organism>
<sequence>MANGVTAVLEWLRECAREFDERLDELNDLDRVLGDGDHGTNMRRGFAAAESLQLSENARAFEALRQVGMALVSNVGGASGPLFGTFLLRAGANWPSPPSTAGVAIAVRQGLNGVVARGKADAGDKTMVDALIPAAESLEASARNGEDLQTALAKAADAAEAGRDATAGMVAKRGRAHLRADESVGVLDPGAVSMSIILRTAAQHIS</sequence>
<evidence type="ECO:0000313" key="5">
    <source>
        <dbReference type="Proteomes" id="UP000188145"/>
    </source>
</evidence>
<dbReference type="GO" id="GO:0004371">
    <property type="term" value="F:glycerone kinase activity"/>
    <property type="evidence" value="ECO:0007669"/>
    <property type="project" value="InterPro"/>
</dbReference>
<accession>A0A1Q2CJU4</accession>